<accession>A2BY74</accession>
<dbReference type="AlphaFoldDB" id="A2BY74"/>
<name>A2BY74_PROM5</name>
<dbReference type="GeneID" id="79877504"/>
<protein>
    <submittedName>
        <fullName evidence="1">Uncharacterized protein</fullName>
    </submittedName>
</protein>
<dbReference type="KEGG" id="pmc:P9515_15281"/>
<gene>
    <name evidence="1" type="ordered locus">P9515_15281</name>
</gene>
<evidence type="ECO:0000313" key="1">
    <source>
        <dbReference type="EMBL" id="ABM72735.1"/>
    </source>
</evidence>
<dbReference type="HOGENOM" id="CLU_2919060_0_0_3"/>
<organism evidence="1 2">
    <name type="scientific">Prochlorococcus marinus (strain MIT 9515)</name>
    <dbReference type="NCBI Taxonomy" id="167542"/>
    <lineage>
        <taxon>Bacteria</taxon>
        <taxon>Bacillati</taxon>
        <taxon>Cyanobacteriota</taxon>
        <taxon>Cyanophyceae</taxon>
        <taxon>Synechococcales</taxon>
        <taxon>Prochlorococcaceae</taxon>
        <taxon>Prochlorococcus</taxon>
    </lineage>
</organism>
<dbReference type="Proteomes" id="UP000001589">
    <property type="component" value="Chromosome"/>
</dbReference>
<evidence type="ECO:0000313" key="2">
    <source>
        <dbReference type="Proteomes" id="UP000001589"/>
    </source>
</evidence>
<proteinExistence type="predicted"/>
<dbReference type="STRING" id="167542.P9515_15281"/>
<sequence>MKNSLKTNIISKLKLINVFLISFGFNSTYMESKAHFRGCYSTEGEAKEKKLKMWVALEHIN</sequence>
<dbReference type="RefSeq" id="WP_011820831.1">
    <property type="nucleotide sequence ID" value="NC_008817.1"/>
</dbReference>
<reference evidence="1 2" key="1">
    <citation type="journal article" date="2007" name="PLoS Genet.">
        <title>Patterns and implications of gene gain and loss in the evolution of Prochlorococcus.</title>
        <authorList>
            <person name="Kettler G.C."/>
            <person name="Martiny A.C."/>
            <person name="Huang K."/>
            <person name="Zucker J."/>
            <person name="Coleman M.L."/>
            <person name="Rodrigue S."/>
            <person name="Chen F."/>
            <person name="Lapidus A."/>
            <person name="Ferriera S."/>
            <person name="Johnson J."/>
            <person name="Steglich C."/>
            <person name="Church G.M."/>
            <person name="Richardson P."/>
            <person name="Chisholm S.W."/>
        </authorList>
    </citation>
    <scope>NUCLEOTIDE SEQUENCE [LARGE SCALE GENOMIC DNA]</scope>
    <source>
        <strain evidence="1 2">MIT 9515</strain>
    </source>
</reference>
<dbReference type="EMBL" id="CP000552">
    <property type="protein sequence ID" value="ABM72735.1"/>
    <property type="molecule type" value="Genomic_DNA"/>
</dbReference>